<gene>
    <name evidence="2" type="ORF">USDA257_c14110</name>
</gene>
<evidence type="ECO:0000256" key="1">
    <source>
        <dbReference type="SAM" id="MobiDB-lite"/>
    </source>
</evidence>
<dbReference type="EMBL" id="CP003563">
    <property type="protein sequence ID" value="AFL50001.1"/>
    <property type="molecule type" value="Genomic_DNA"/>
</dbReference>
<dbReference type="KEGG" id="sfd:USDA257_c14110"/>
<sequence length="163" mass="18783">MSEELFNEQKRDHRYHSGRDCHPRGNFPDAGWHRTDSRNAPGAGPNRTRACACGTRTRTRNARARDTGTHYSGAYYAHAYYAHAYYARAYYARAIDRRATVLEASRPLGRECLFLCLICQRTRELRLRRRCRRERCYAAICQSVTAWMPSIWTVSAGRSVSTG</sequence>
<evidence type="ECO:0000313" key="2">
    <source>
        <dbReference type="EMBL" id="AFL50001.1"/>
    </source>
</evidence>
<feature type="compositionally biased region" description="Basic and acidic residues" evidence="1">
    <location>
        <begin position="7"/>
        <end position="22"/>
    </location>
</feature>
<dbReference type="AlphaFoldDB" id="I3X295"/>
<organism evidence="2 3">
    <name type="scientific">Sinorhizobium fredii (strain USDA 257)</name>
    <dbReference type="NCBI Taxonomy" id="1185652"/>
    <lineage>
        <taxon>Bacteria</taxon>
        <taxon>Pseudomonadati</taxon>
        <taxon>Pseudomonadota</taxon>
        <taxon>Alphaproteobacteria</taxon>
        <taxon>Hyphomicrobiales</taxon>
        <taxon>Rhizobiaceae</taxon>
        <taxon>Sinorhizobium/Ensifer group</taxon>
        <taxon>Sinorhizobium</taxon>
    </lineage>
</organism>
<reference evidence="2 3" key="1">
    <citation type="journal article" date="2012" name="J. Bacteriol.">
        <title>Complete genome sequence of the broad-host-range strain Sinorhizobium fredii USDA257.</title>
        <authorList>
            <person name="Schuldes J."/>
            <person name="Rodriguez Orbegoso M."/>
            <person name="Schmeisser C."/>
            <person name="Krishnan H.B."/>
            <person name="Daniel R."/>
            <person name="Streit W.R."/>
        </authorList>
    </citation>
    <scope>NUCLEOTIDE SEQUENCE [LARGE SCALE GENOMIC DNA]</scope>
    <source>
        <strain evidence="2 3">USDA 257</strain>
    </source>
</reference>
<feature type="region of interest" description="Disordered" evidence="1">
    <location>
        <begin position="1"/>
        <end position="22"/>
    </location>
</feature>
<evidence type="ECO:0000313" key="3">
    <source>
        <dbReference type="Proteomes" id="UP000006180"/>
    </source>
</evidence>
<accession>I3X295</accession>
<protein>
    <submittedName>
        <fullName evidence="2">Uncharacterized protein</fullName>
    </submittedName>
</protein>
<name>I3X295_SINF2</name>
<dbReference type="Proteomes" id="UP000006180">
    <property type="component" value="Chromosome"/>
</dbReference>
<proteinExistence type="predicted"/>
<dbReference type="HOGENOM" id="CLU_1625945_0_0_5"/>